<dbReference type="Proteomes" id="UP001388673">
    <property type="component" value="Unassembled WGS sequence"/>
</dbReference>
<evidence type="ECO:0000259" key="6">
    <source>
        <dbReference type="PROSITE" id="PS51471"/>
    </source>
</evidence>
<evidence type="ECO:0000256" key="1">
    <source>
        <dbReference type="ARBA" id="ARBA00001961"/>
    </source>
</evidence>
<dbReference type="KEGG" id="kne:92183298"/>
<gene>
    <name evidence="7" type="ORF">IAR55_006040</name>
</gene>
<evidence type="ECO:0000256" key="2">
    <source>
        <dbReference type="ARBA" id="ARBA00022723"/>
    </source>
</evidence>
<dbReference type="PANTHER" id="PTHR33099">
    <property type="entry name" value="FE2OG DIOXYGENASE DOMAIN-CONTAINING PROTEIN"/>
    <property type="match status" value="1"/>
</dbReference>
<evidence type="ECO:0000256" key="3">
    <source>
        <dbReference type="ARBA" id="ARBA00022964"/>
    </source>
</evidence>
<dbReference type="GeneID" id="92183298"/>
<evidence type="ECO:0000313" key="7">
    <source>
        <dbReference type="EMBL" id="KAK8845327.1"/>
    </source>
</evidence>
<reference evidence="7 8" key="1">
    <citation type="journal article" date="2024" name="bioRxiv">
        <title>Comparative genomics of Cryptococcus and Kwoniella reveals pathogenesis evolution and contrasting karyotype dynamics via intercentromeric recombination or chromosome fusion.</title>
        <authorList>
            <person name="Coelho M.A."/>
            <person name="David-Palma M."/>
            <person name="Shea T."/>
            <person name="Bowers K."/>
            <person name="McGinley-Smith S."/>
            <person name="Mohammad A.W."/>
            <person name="Gnirke A."/>
            <person name="Yurkov A.M."/>
            <person name="Nowrousian M."/>
            <person name="Sun S."/>
            <person name="Cuomo C.A."/>
            <person name="Heitman J."/>
        </authorList>
    </citation>
    <scope>NUCLEOTIDE SEQUENCE [LARGE SCALE GENOMIC DNA]</scope>
    <source>
        <strain evidence="7 8">CBS 13917</strain>
    </source>
</reference>
<dbReference type="InterPro" id="IPR005123">
    <property type="entry name" value="Oxoglu/Fe-dep_dioxygenase_dom"/>
</dbReference>
<keyword evidence="3" id="KW-0223">Dioxygenase</keyword>
<keyword evidence="8" id="KW-1185">Reference proteome</keyword>
<keyword evidence="5" id="KW-0408">Iron</keyword>
<comment type="caution">
    <text evidence="7">The sequence shown here is derived from an EMBL/GenBank/DDBJ whole genome shotgun (WGS) entry which is preliminary data.</text>
</comment>
<dbReference type="PROSITE" id="PS51471">
    <property type="entry name" value="FE2OG_OXY"/>
    <property type="match status" value="1"/>
</dbReference>
<dbReference type="GO" id="GO:0031418">
    <property type="term" value="F:L-ascorbic acid binding"/>
    <property type="evidence" value="ECO:0007669"/>
    <property type="project" value="InterPro"/>
</dbReference>
<dbReference type="SMART" id="SM00702">
    <property type="entry name" value="P4Hc"/>
    <property type="match status" value="1"/>
</dbReference>
<name>A0AAW0YEW1_9TREE</name>
<keyword evidence="2" id="KW-0479">Metal-binding</keyword>
<dbReference type="Gene3D" id="2.60.120.620">
    <property type="entry name" value="q2cbj1_9rhob like domain"/>
    <property type="match status" value="1"/>
</dbReference>
<evidence type="ECO:0000256" key="4">
    <source>
        <dbReference type="ARBA" id="ARBA00023002"/>
    </source>
</evidence>
<dbReference type="InterPro" id="IPR006620">
    <property type="entry name" value="Pro_4_hyd_alph"/>
</dbReference>
<dbReference type="GO" id="GO:0016705">
    <property type="term" value="F:oxidoreductase activity, acting on paired donors, with incorporation or reduction of molecular oxygen"/>
    <property type="evidence" value="ECO:0007669"/>
    <property type="project" value="InterPro"/>
</dbReference>
<dbReference type="Pfam" id="PF13640">
    <property type="entry name" value="2OG-FeII_Oxy_3"/>
    <property type="match status" value="1"/>
</dbReference>
<protein>
    <recommendedName>
        <fullName evidence="6">Fe2OG dioxygenase domain-containing protein</fullName>
    </recommendedName>
</protein>
<accession>A0AAW0YEW1</accession>
<keyword evidence="4" id="KW-0560">Oxidoreductase</keyword>
<dbReference type="InterPro" id="IPR044862">
    <property type="entry name" value="Pro_4_hyd_alph_FE2OG_OXY"/>
</dbReference>
<organism evidence="7 8">
    <name type="scientific">Kwoniella newhampshirensis</name>
    <dbReference type="NCBI Taxonomy" id="1651941"/>
    <lineage>
        <taxon>Eukaryota</taxon>
        <taxon>Fungi</taxon>
        <taxon>Dikarya</taxon>
        <taxon>Basidiomycota</taxon>
        <taxon>Agaricomycotina</taxon>
        <taxon>Tremellomycetes</taxon>
        <taxon>Tremellales</taxon>
        <taxon>Cryptococcaceae</taxon>
        <taxon>Kwoniella</taxon>
    </lineage>
</organism>
<dbReference type="PANTHER" id="PTHR33099:SF14">
    <property type="entry name" value="PROLYL 4-HYDROXYLASE ALPHA SUBUNIT FE(2+) 2OG DIOXYGENASE DOMAIN-CONTAINING PROTEIN"/>
    <property type="match status" value="1"/>
</dbReference>
<dbReference type="AlphaFoldDB" id="A0AAW0YEW1"/>
<evidence type="ECO:0000313" key="8">
    <source>
        <dbReference type="Proteomes" id="UP001388673"/>
    </source>
</evidence>
<dbReference type="GO" id="GO:0051213">
    <property type="term" value="F:dioxygenase activity"/>
    <property type="evidence" value="ECO:0007669"/>
    <property type="project" value="UniProtKB-KW"/>
</dbReference>
<evidence type="ECO:0000256" key="5">
    <source>
        <dbReference type="ARBA" id="ARBA00023004"/>
    </source>
</evidence>
<feature type="domain" description="Fe2OG dioxygenase" evidence="6">
    <location>
        <begin position="140"/>
        <end position="241"/>
    </location>
</feature>
<dbReference type="RefSeq" id="XP_066800135.1">
    <property type="nucleotide sequence ID" value="XM_066949127.1"/>
</dbReference>
<sequence>MYARKQDRVDKDRRLLNDHEIARVKELKEAFQQIDESQAFACSGSFPASAVDFNKIALFCQAMKDGDAVGAPQAFKLPLTNETAKEIYDAGEPSPFGRGKDLVYDDAYRQARELKPPHFALTYDLLSASAFLPLLAEKLDYEVRLEARVNKLNAYGPGGFFKAHKDTPLGKDHIGTLMLCLPSPFEGGELVIRQNGITTTFDWANQVKDSIAWGFLFSDCEHEVLPVKSGIRITIAYDIYISRELSMKKDKTILDTRLEPMRRCLRTLIDDVSFLPEGGSLAIGLAHGYPLGQDDSLRDFETLLPSRLKAGDAILWKVVEKFGLERQWLAIYDKHDLGFGLEYEYGSRSEKQNKTSEAKDFTYQPEIILGDSFVALEGEYFGECSLDEFPVTQRKDLVWVTFPRAASVKNTYIAYGNEPQSETAYAAVALEVTIPSADKRTTHLGAIPETKND</sequence>
<proteinExistence type="predicted"/>
<dbReference type="GO" id="GO:0005506">
    <property type="term" value="F:iron ion binding"/>
    <property type="evidence" value="ECO:0007669"/>
    <property type="project" value="InterPro"/>
</dbReference>
<comment type="cofactor">
    <cofactor evidence="1">
        <name>L-ascorbate</name>
        <dbReference type="ChEBI" id="CHEBI:38290"/>
    </cofactor>
</comment>
<dbReference type="EMBL" id="JBCAWK010000012">
    <property type="protein sequence ID" value="KAK8845327.1"/>
    <property type="molecule type" value="Genomic_DNA"/>
</dbReference>